<keyword evidence="5" id="KW-1185">Reference proteome</keyword>
<dbReference type="PROSITE" id="PS50977">
    <property type="entry name" value="HTH_TETR_2"/>
    <property type="match status" value="1"/>
</dbReference>
<dbReference type="Pfam" id="PF14246">
    <property type="entry name" value="TetR_C_7"/>
    <property type="match status" value="1"/>
</dbReference>
<feature type="DNA-binding region" description="H-T-H motif" evidence="2">
    <location>
        <begin position="29"/>
        <end position="48"/>
    </location>
</feature>
<dbReference type="InterPro" id="IPR039536">
    <property type="entry name" value="TetR_C_Proteobacteria"/>
</dbReference>
<dbReference type="EMBL" id="JBHUDY010000001">
    <property type="protein sequence ID" value="MFD1612724.1"/>
    <property type="molecule type" value="Genomic_DNA"/>
</dbReference>
<dbReference type="PANTHER" id="PTHR30055">
    <property type="entry name" value="HTH-TYPE TRANSCRIPTIONAL REGULATOR RUTR"/>
    <property type="match status" value="1"/>
</dbReference>
<dbReference type="RefSeq" id="WP_380889891.1">
    <property type="nucleotide sequence ID" value="NZ_JBHUDY010000001.1"/>
</dbReference>
<evidence type="ECO:0000256" key="2">
    <source>
        <dbReference type="PROSITE-ProRule" id="PRU00335"/>
    </source>
</evidence>
<dbReference type="InterPro" id="IPR009057">
    <property type="entry name" value="Homeodomain-like_sf"/>
</dbReference>
<proteinExistence type="predicted"/>
<dbReference type="SUPFAM" id="SSF46689">
    <property type="entry name" value="Homeodomain-like"/>
    <property type="match status" value="1"/>
</dbReference>
<dbReference type="PRINTS" id="PR00455">
    <property type="entry name" value="HTHTETR"/>
</dbReference>
<dbReference type="PANTHER" id="PTHR30055:SF119">
    <property type="entry name" value="NALC"/>
    <property type="match status" value="1"/>
</dbReference>
<dbReference type="InterPro" id="IPR050109">
    <property type="entry name" value="HTH-type_TetR-like_transc_reg"/>
</dbReference>
<sequence>MRVRTDQKRQEIVNAAEQLFEEHGYDRTSMSMISERVGGSKATLYGYFKSKEELLHAVLDYDVNEQADRLMGEFLNEPDLRQGLVKLGVAYLMRRLSSLPMANIRNVANQPADSNIGKHFYETVLGPAWQRLAKRFELLMHEGKLRRADPWVATMHWKGLTEWDMFEKRLLGAIKGPDPVEIERISSLAADAFLRLYGPELKEQRSNRATRAAIKAVS</sequence>
<dbReference type="InterPro" id="IPR001647">
    <property type="entry name" value="HTH_TetR"/>
</dbReference>
<evidence type="ECO:0000259" key="3">
    <source>
        <dbReference type="PROSITE" id="PS50977"/>
    </source>
</evidence>
<feature type="domain" description="HTH tetR-type" evidence="3">
    <location>
        <begin position="6"/>
        <end position="66"/>
    </location>
</feature>
<gene>
    <name evidence="4" type="ORF">ACFSCW_13020</name>
</gene>
<organism evidence="4 5">
    <name type="scientific">Sphingomonas tabacisoli</name>
    <dbReference type="NCBI Taxonomy" id="2249466"/>
    <lineage>
        <taxon>Bacteria</taxon>
        <taxon>Pseudomonadati</taxon>
        <taxon>Pseudomonadota</taxon>
        <taxon>Alphaproteobacteria</taxon>
        <taxon>Sphingomonadales</taxon>
        <taxon>Sphingomonadaceae</taxon>
        <taxon>Sphingomonas</taxon>
    </lineage>
</organism>
<name>A0ABW4I7E5_9SPHN</name>
<evidence type="ECO:0000256" key="1">
    <source>
        <dbReference type="ARBA" id="ARBA00023125"/>
    </source>
</evidence>
<reference evidence="5" key="1">
    <citation type="journal article" date="2019" name="Int. J. Syst. Evol. Microbiol.">
        <title>The Global Catalogue of Microorganisms (GCM) 10K type strain sequencing project: providing services to taxonomists for standard genome sequencing and annotation.</title>
        <authorList>
            <consortium name="The Broad Institute Genomics Platform"/>
            <consortium name="The Broad Institute Genome Sequencing Center for Infectious Disease"/>
            <person name="Wu L."/>
            <person name="Ma J."/>
        </authorList>
    </citation>
    <scope>NUCLEOTIDE SEQUENCE [LARGE SCALE GENOMIC DNA]</scope>
    <source>
        <strain evidence="5">CGMCC 1.16275</strain>
    </source>
</reference>
<dbReference type="Proteomes" id="UP001597115">
    <property type="component" value="Unassembled WGS sequence"/>
</dbReference>
<dbReference type="Gene3D" id="1.10.357.10">
    <property type="entry name" value="Tetracycline Repressor, domain 2"/>
    <property type="match status" value="1"/>
</dbReference>
<comment type="caution">
    <text evidence="4">The sequence shown here is derived from an EMBL/GenBank/DDBJ whole genome shotgun (WGS) entry which is preliminary data.</text>
</comment>
<dbReference type="Pfam" id="PF00440">
    <property type="entry name" value="TetR_N"/>
    <property type="match status" value="1"/>
</dbReference>
<keyword evidence="1 2" id="KW-0238">DNA-binding</keyword>
<accession>A0ABW4I7E5</accession>
<protein>
    <submittedName>
        <fullName evidence="4">TetR/AcrR family transcriptional regulator</fullName>
    </submittedName>
</protein>
<evidence type="ECO:0000313" key="5">
    <source>
        <dbReference type="Proteomes" id="UP001597115"/>
    </source>
</evidence>
<evidence type="ECO:0000313" key="4">
    <source>
        <dbReference type="EMBL" id="MFD1612724.1"/>
    </source>
</evidence>